<dbReference type="InterPro" id="IPR036701">
    <property type="entry name" value="RraB-like_sf"/>
</dbReference>
<gene>
    <name evidence="2" type="ORF">JDO7802_02000</name>
</gene>
<proteinExistence type="predicted"/>
<dbReference type="Gene3D" id="3.30.70.970">
    <property type="entry name" value="RraB-like"/>
    <property type="match status" value="1"/>
</dbReference>
<sequence length="116" mass="12827">MSVDYDVQKAETERLWSEISASPGVPSEGLLDLRFVGGPGADATEFMGWLEDRGYDVEYYPVDPDGEDPEDAEEVIEVQTDTMTLSAETIHAEERKTTEAALQFGFRPDGWGFMGA</sequence>
<dbReference type="RefSeq" id="WP_055085140.1">
    <property type="nucleotide sequence ID" value="NZ_CXSU01000012.1"/>
</dbReference>
<reference evidence="2 3" key="1">
    <citation type="submission" date="2015-07" db="EMBL/GenBank/DDBJ databases">
        <authorList>
            <person name="Noorani M."/>
        </authorList>
    </citation>
    <scope>NUCLEOTIDE SEQUENCE [LARGE SCALE GENOMIC DNA]</scope>
    <source>
        <strain evidence="2 3">CECT 7802</strain>
    </source>
</reference>
<dbReference type="AlphaFoldDB" id="A0A0M6YKD4"/>
<dbReference type="Pfam" id="PF06877">
    <property type="entry name" value="RraB"/>
    <property type="match status" value="1"/>
</dbReference>
<dbReference type="EMBL" id="CXSU01000012">
    <property type="protein sequence ID" value="CTQ49983.1"/>
    <property type="molecule type" value="Genomic_DNA"/>
</dbReference>
<dbReference type="STRING" id="420998.JDO7802_02000"/>
<protein>
    <recommendedName>
        <fullName evidence="1">Regulator of ribonuclease activity B domain-containing protein</fullName>
    </recommendedName>
</protein>
<dbReference type="Proteomes" id="UP000049222">
    <property type="component" value="Unassembled WGS sequence"/>
</dbReference>
<keyword evidence="3" id="KW-1185">Reference proteome</keyword>
<organism evidence="2 3">
    <name type="scientific">Jannaschia donghaensis</name>
    <dbReference type="NCBI Taxonomy" id="420998"/>
    <lineage>
        <taxon>Bacteria</taxon>
        <taxon>Pseudomonadati</taxon>
        <taxon>Pseudomonadota</taxon>
        <taxon>Alphaproteobacteria</taxon>
        <taxon>Rhodobacterales</taxon>
        <taxon>Roseobacteraceae</taxon>
        <taxon>Jannaschia</taxon>
    </lineage>
</organism>
<dbReference type="InterPro" id="IPR009671">
    <property type="entry name" value="RraB_dom"/>
</dbReference>
<dbReference type="SUPFAM" id="SSF89946">
    <property type="entry name" value="Hypothetical protein VC0424"/>
    <property type="match status" value="1"/>
</dbReference>
<accession>A0A0M6YKD4</accession>
<dbReference type="OrthoDB" id="7630283at2"/>
<name>A0A0M6YKD4_9RHOB</name>
<evidence type="ECO:0000313" key="3">
    <source>
        <dbReference type="Proteomes" id="UP000049222"/>
    </source>
</evidence>
<evidence type="ECO:0000313" key="2">
    <source>
        <dbReference type="EMBL" id="CTQ49983.1"/>
    </source>
</evidence>
<evidence type="ECO:0000259" key="1">
    <source>
        <dbReference type="Pfam" id="PF06877"/>
    </source>
</evidence>
<feature type="domain" description="Regulator of ribonuclease activity B" evidence="1">
    <location>
        <begin position="38"/>
        <end position="112"/>
    </location>
</feature>